<dbReference type="Pfam" id="PF05512">
    <property type="entry name" value="AWPM-19"/>
    <property type="match status" value="1"/>
</dbReference>
<accession>A0ABD1YS51</accession>
<reference evidence="2 3" key="1">
    <citation type="submission" date="2024-09" db="EMBL/GenBank/DDBJ databases">
        <title>Chromosome-scale assembly of Riccia fluitans.</title>
        <authorList>
            <person name="Paukszto L."/>
            <person name="Sawicki J."/>
            <person name="Karawczyk K."/>
            <person name="Piernik-Szablinska J."/>
            <person name="Szczecinska M."/>
            <person name="Mazdziarz M."/>
        </authorList>
    </citation>
    <scope>NUCLEOTIDE SEQUENCE [LARGE SCALE GENOMIC DNA]</scope>
    <source>
        <strain evidence="2">Rf_01</strain>
        <tissue evidence="2">Aerial parts of the thallus</tissue>
    </source>
</reference>
<dbReference type="InterPro" id="IPR008390">
    <property type="entry name" value="AWPM-19"/>
</dbReference>
<evidence type="ECO:0000256" key="1">
    <source>
        <dbReference type="SAM" id="Phobius"/>
    </source>
</evidence>
<sequence>METGAVEVVPRGRAGHGGLSPRKIYAAIPLIPIAILSIIVVSLTGNSYEKGYDDLLLSYTAPAATFAIAAVIAGLWYALGKAESGASAGSASATALASWALGIVAFGFACKLANYGDLVPGELKALLGMTILLFLFETLYVILLHLVLVWTS</sequence>
<comment type="caution">
    <text evidence="2">The sequence shown here is derived from an EMBL/GenBank/DDBJ whole genome shotgun (WGS) entry which is preliminary data.</text>
</comment>
<dbReference type="Proteomes" id="UP001605036">
    <property type="component" value="Unassembled WGS sequence"/>
</dbReference>
<evidence type="ECO:0000313" key="3">
    <source>
        <dbReference type="Proteomes" id="UP001605036"/>
    </source>
</evidence>
<dbReference type="AlphaFoldDB" id="A0ABD1YS51"/>
<keyword evidence="1" id="KW-0812">Transmembrane</keyword>
<feature type="transmembrane region" description="Helical" evidence="1">
    <location>
        <begin position="56"/>
        <end position="79"/>
    </location>
</feature>
<evidence type="ECO:0000313" key="2">
    <source>
        <dbReference type="EMBL" id="KAL2633602.1"/>
    </source>
</evidence>
<feature type="transmembrane region" description="Helical" evidence="1">
    <location>
        <begin position="125"/>
        <end position="150"/>
    </location>
</feature>
<proteinExistence type="predicted"/>
<keyword evidence="1" id="KW-0472">Membrane</keyword>
<dbReference type="EMBL" id="JBHFFA010000003">
    <property type="protein sequence ID" value="KAL2633602.1"/>
    <property type="molecule type" value="Genomic_DNA"/>
</dbReference>
<name>A0ABD1YS51_9MARC</name>
<organism evidence="2 3">
    <name type="scientific">Riccia fluitans</name>
    <dbReference type="NCBI Taxonomy" id="41844"/>
    <lineage>
        <taxon>Eukaryota</taxon>
        <taxon>Viridiplantae</taxon>
        <taxon>Streptophyta</taxon>
        <taxon>Embryophyta</taxon>
        <taxon>Marchantiophyta</taxon>
        <taxon>Marchantiopsida</taxon>
        <taxon>Marchantiidae</taxon>
        <taxon>Marchantiales</taxon>
        <taxon>Ricciaceae</taxon>
        <taxon>Riccia</taxon>
    </lineage>
</organism>
<gene>
    <name evidence="2" type="ORF">R1flu_005081</name>
</gene>
<keyword evidence="1" id="KW-1133">Transmembrane helix</keyword>
<feature type="transmembrane region" description="Helical" evidence="1">
    <location>
        <begin position="24"/>
        <end position="44"/>
    </location>
</feature>
<keyword evidence="3" id="KW-1185">Reference proteome</keyword>
<protein>
    <submittedName>
        <fullName evidence="2">Uncharacterized protein</fullName>
    </submittedName>
</protein>
<feature type="transmembrane region" description="Helical" evidence="1">
    <location>
        <begin position="91"/>
        <end position="113"/>
    </location>
</feature>